<evidence type="ECO:0000313" key="3">
    <source>
        <dbReference type="EMBL" id="MET4576797.1"/>
    </source>
</evidence>
<evidence type="ECO:0000313" key="4">
    <source>
        <dbReference type="Proteomes" id="UP001549320"/>
    </source>
</evidence>
<comment type="similarity">
    <text evidence="1">Belongs to the UPF0065 (bug) family.</text>
</comment>
<dbReference type="Proteomes" id="UP001549320">
    <property type="component" value="Unassembled WGS sequence"/>
</dbReference>
<reference evidence="3 4" key="1">
    <citation type="submission" date="2024-06" db="EMBL/GenBank/DDBJ databases">
        <title>Sorghum-associated microbial communities from plants grown in Nebraska, USA.</title>
        <authorList>
            <person name="Schachtman D."/>
        </authorList>
    </citation>
    <scope>NUCLEOTIDE SEQUENCE [LARGE SCALE GENOMIC DNA]</scope>
    <source>
        <strain evidence="3 4">2709</strain>
    </source>
</reference>
<dbReference type="Gene3D" id="3.40.190.10">
    <property type="entry name" value="Periplasmic binding protein-like II"/>
    <property type="match status" value="1"/>
</dbReference>
<name>A0ABV2Q703_9BURK</name>
<feature type="signal peptide" evidence="2">
    <location>
        <begin position="1"/>
        <end position="24"/>
    </location>
</feature>
<organism evidence="3 4">
    <name type="scientific">Ottowia thiooxydans</name>
    <dbReference type="NCBI Taxonomy" id="219182"/>
    <lineage>
        <taxon>Bacteria</taxon>
        <taxon>Pseudomonadati</taxon>
        <taxon>Pseudomonadota</taxon>
        <taxon>Betaproteobacteria</taxon>
        <taxon>Burkholderiales</taxon>
        <taxon>Comamonadaceae</taxon>
        <taxon>Ottowia</taxon>
    </lineage>
</organism>
<evidence type="ECO:0000256" key="2">
    <source>
        <dbReference type="SAM" id="SignalP"/>
    </source>
</evidence>
<dbReference type="CDD" id="cd07012">
    <property type="entry name" value="PBP2_Bug_TTT"/>
    <property type="match status" value="1"/>
</dbReference>
<dbReference type="InterPro" id="IPR005064">
    <property type="entry name" value="BUG"/>
</dbReference>
<dbReference type="EMBL" id="JBEPSH010000003">
    <property type="protein sequence ID" value="MET4576797.1"/>
    <property type="molecule type" value="Genomic_DNA"/>
</dbReference>
<keyword evidence="4" id="KW-1185">Reference proteome</keyword>
<dbReference type="RefSeq" id="WP_354442858.1">
    <property type="nucleotide sequence ID" value="NZ_JBEPSH010000003.1"/>
</dbReference>
<evidence type="ECO:0000256" key="1">
    <source>
        <dbReference type="ARBA" id="ARBA00006987"/>
    </source>
</evidence>
<feature type="chain" id="PRO_5047222590" evidence="2">
    <location>
        <begin position="25"/>
        <end position="323"/>
    </location>
</feature>
<proteinExistence type="inferred from homology"/>
<dbReference type="InterPro" id="IPR042100">
    <property type="entry name" value="Bug_dom1"/>
</dbReference>
<dbReference type="PANTHER" id="PTHR42928:SF5">
    <property type="entry name" value="BLR1237 PROTEIN"/>
    <property type="match status" value="1"/>
</dbReference>
<dbReference type="PANTHER" id="PTHR42928">
    <property type="entry name" value="TRICARBOXYLATE-BINDING PROTEIN"/>
    <property type="match status" value="1"/>
</dbReference>
<comment type="caution">
    <text evidence="3">The sequence shown here is derived from an EMBL/GenBank/DDBJ whole genome shotgun (WGS) entry which is preliminary data.</text>
</comment>
<dbReference type="Gene3D" id="3.40.190.150">
    <property type="entry name" value="Bordetella uptake gene, domain 1"/>
    <property type="match status" value="1"/>
</dbReference>
<keyword evidence="2" id="KW-0732">Signal</keyword>
<gene>
    <name evidence="3" type="ORF">ABIE13_001906</name>
</gene>
<protein>
    <submittedName>
        <fullName evidence="3">Tripartite-type tricarboxylate transporter receptor subunit TctC</fullName>
    </submittedName>
</protein>
<dbReference type="SUPFAM" id="SSF53850">
    <property type="entry name" value="Periplasmic binding protein-like II"/>
    <property type="match status" value="1"/>
</dbReference>
<keyword evidence="3" id="KW-0675">Receptor</keyword>
<dbReference type="PIRSF" id="PIRSF017082">
    <property type="entry name" value="YflP"/>
    <property type="match status" value="1"/>
</dbReference>
<sequence>MHRRTFTALSLSLFCAAVLPLAHASDAYPNKPIKVLIGYPPGGGTDVAGRAMAQRIQDQLKSTVYVENRPGAGGGLATVTAARAAPDGYTLVVGGIGTQIANRTLFPDLGVDPMKDLDPVANFSSTPLAVVVAADSPFKTVADLIKAGKTEKGLMYGSGGAGSATHLSVVLFGEMAGTKLTHVPYKGSSPANVDLVSGRLDFMIDILSSVKPLIDGGRLRMIAVTAKSRLPQYPNVPALAETPGLTGYESLNWTGLFAPKGTDPKVIKLVSDALNNPPDYAAFKAKVDASGATYTPMPSDKFTSFLKEEYNRWNPIAERELKK</sequence>
<dbReference type="Pfam" id="PF03401">
    <property type="entry name" value="TctC"/>
    <property type="match status" value="1"/>
</dbReference>
<accession>A0ABV2Q703</accession>